<protein>
    <recommendedName>
        <fullName evidence="3">Response regulatory domain-containing protein</fullName>
    </recommendedName>
</protein>
<gene>
    <name evidence="1" type="ORF">QP939_33790</name>
</gene>
<reference evidence="1 2" key="1">
    <citation type="submission" date="2023-06" db="EMBL/GenBank/DDBJ databases">
        <authorList>
            <person name="Oyuntsetseg B."/>
            <person name="Kim S.B."/>
        </authorList>
    </citation>
    <scope>NUCLEOTIDE SEQUENCE [LARGE SCALE GENOMIC DNA]</scope>
    <source>
        <strain evidence="1 2">2-2</strain>
    </source>
</reference>
<dbReference type="InterPro" id="IPR011006">
    <property type="entry name" value="CheY-like_superfamily"/>
</dbReference>
<evidence type="ECO:0000313" key="1">
    <source>
        <dbReference type="EMBL" id="WIV53831.1"/>
    </source>
</evidence>
<evidence type="ECO:0008006" key="3">
    <source>
        <dbReference type="Google" id="ProtNLM"/>
    </source>
</evidence>
<sequence>MDDQPVLRYAVRQLLQDYAGVRAVTEAGTEREALRQREQNHPDMVITELSISGEHWTYVEPESAHGVPFVCRRDGVEDKADTCCAHRP</sequence>
<evidence type="ECO:0000313" key="2">
    <source>
        <dbReference type="Proteomes" id="UP001227101"/>
    </source>
</evidence>
<proteinExistence type="predicted"/>
<accession>A0ABY8XE01</accession>
<dbReference type="RefSeq" id="WP_285450314.1">
    <property type="nucleotide sequence ID" value="NZ_CP127173.1"/>
</dbReference>
<keyword evidence="2" id="KW-1185">Reference proteome</keyword>
<dbReference type="Proteomes" id="UP001227101">
    <property type="component" value="Chromosome"/>
</dbReference>
<dbReference type="SUPFAM" id="SSF52172">
    <property type="entry name" value="CheY-like"/>
    <property type="match status" value="1"/>
</dbReference>
<organism evidence="1 2">
    <name type="scientific">Amycolatopsis nalaikhensis</name>
    <dbReference type="NCBI Taxonomy" id="715472"/>
    <lineage>
        <taxon>Bacteria</taxon>
        <taxon>Bacillati</taxon>
        <taxon>Actinomycetota</taxon>
        <taxon>Actinomycetes</taxon>
        <taxon>Pseudonocardiales</taxon>
        <taxon>Pseudonocardiaceae</taxon>
        <taxon>Amycolatopsis</taxon>
    </lineage>
</organism>
<name>A0ABY8XE01_9PSEU</name>
<dbReference type="EMBL" id="CP127173">
    <property type="protein sequence ID" value="WIV53831.1"/>
    <property type="molecule type" value="Genomic_DNA"/>
</dbReference>
<dbReference type="Gene3D" id="3.40.50.2300">
    <property type="match status" value="1"/>
</dbReference>